<dbReference type="RefSeq" id="WP_258076620.1">
    <property type="nucleotide sequence ID" value="NZ_PTIY01000008.1"/>
</dbReference>
<dbReference type="AlphaFoldDB" id="A0A2S6GZR7"/>
<dbReference type="Proteomes" id="UP000238071">
    <property type="component" value="Unassembled WGS sequence"/>
</dbReference>
<dbReference type="SUPFAM" id="SSF53474">
    <property type="entry name" value="alpha/beta-Hydrolases"/>
    <property type="match status" value="1"/>
</dbReference>
<protein>
    <submittedName>
        <fullName evidence="1">Pimeloyl-ACP methyl ester carboxylesterase</fullName>
    </submittedName>
</protein>
<dbReference type="GO" id="GO:0019915">
    <property type="term" value="P:lipid storage"/>
    <property type="evidence" value="ECO:0007669"/>
    <property type="project" value="InterPro"/>
</dbReference>
<accession>A0A2S6GZR7</accession>
<name>A0A2S6GZR7_9GAMM</name>
<sequence length="276" mass="30671">MGQPLKFSQFGSDNGRLIIYFHGAPGALEECAIFDIYGKENSLTFICFDRFSVDASIDGEAYYQFLAKEILKKAAGEKVDVIGFSIGAFIALQTCRYMANEVQNLHLVSAAAPLEAGDFLSAMAGKHVFQLAKAFPVLFVLLSYWQGGLALLFPNALFRLLFANTAGEDKALVVNREFQVSIIKTLRSCFIGRVQGYTRDIKAYVHPWKTTLPEISVNTHIWHGAEDNWSPKFMAEYLESAIPSCSHVEVLDGLSHYSCLYETAPKICTQLSKAQQ</sequence>
<gene>
    <name evidence="1" type="ORF">B0F88_10821</name>
</gene>
<dbReference type="EMBL" id="PTIY01000008">
    <property type="protein sequence ID" value="PPK70666.1"/>
    <property type="molecule type" value="Genomic_DNA"/>
</dbReference>
<proteinExistence type="predicted"/>
<dbReference type="Pfam" id="PF10230">
    <property type="entry name" value="LIDHydrolase"/>
    <property type="match status" value="1"/>
</dbReference>
<keyword evidence="2" id="KW-1185">Reference proteome</keyword>
<dbReference type="GO" id="GO:0005811">
    <property type="term" value="C:lipid droplet"/>
    <property type="evidence" value="ECO:0007669"/>
    <property type="project" value="InterPro"/>
</dbReference>
<dbReference type="GO" id="GO:0016298">
    <property type="term" value="F:lipase activity"/>
    <property type="evidence" value="ECO:0007669"/>
    <property type="project" value="InterPro"/>
</dbReference>
<dbReference type="InterPro" id="IPR029058">
    <property type="entry name" value="AB_hydrolase_fold"/>
</dbReference>
<evidence type="ECO:0000313" key="1">
    <source>
        <dbReference type="EMBL" id="PPK70666.1"/>
    </source>
</evidence>
<organism evidence="1 2">
    <name type="scientific">Methylobacter tundripaludum</name>
    <dbReference type="NCBI Taxonomy" id="173365"/>
    <lineage>
        <taxon>Bacteria</taxon>
        <taxon>Pseudomonadati</taxon>
        <taxon>Pseudomonadota</taxon>
        <taxon>Gammaproteobacteria</taxon>
        <taxon>Methylococcales</taxon>
        <taxon>Methylococcaceae</taxon>
        <taxon>Methylobacter</taxon>
    </lineage>
</organism>
<evidence type="ECO:0000313" key="2">
    <source>
        <dbReference type="Proteomes" id="UP000238071"/>
    </source>
</evidence>
<reference evidence="1 2" key="1">
    <citation type="submission" date="2018-02" db="EMBL/GenBank/DDBJ databases">
        <title>Subsurface microbial communities from deep shales in Ohio and West Virginia, USA.</title>
        <authorList>
            <person name="Wrighton K."/>
        </authorList>
    </citation>
    <scope>NUCLEOTIDE SEQUENCE [LARGE SCALE GENOMIC DNA]</scope>
    <source>
        <strain evidence="1 2">OWC-G53F</strain>
    </source>
</reference>
<dbReference type="InterPro" id="IPR019363">
    <property type="entry name" value="LDAH"/>
</dbReference>
<dbReference type="Gene3D" id="3.40.50.1820">
    <property type="entry name" value="alpha/beta hydrolase"/>
    <property type="match status" value="1"/>
</dbReference>
<comment type="caution">
    <text evidence="1">The sequence shown here is derived from an EMBL/GenBank/DDBJ whole genome shotgun (WGS) entry which is preliminary data.</text>
</comment>